<gene>
    <name evidence="1" type="ORF">BCF38_10772</name>
    <name evidence="2" type="ORF">SAMN05421539_10772</name>
</gene>
<dbReference type="EMBL" id="QGDJ01000007">
    <property type="protein sequence ID" value="PWJ16959.1"/>
    <property type="molecule type" value="Genomic_DNA"/>
</dbReference>
<dbReference type="EMBL" id="UETC01000007">
    <property type="protein sequence ID" value="SSA48215.1"/>
    <property type="molecule type" value="Genomic_DNA"/>
</dbReference>
<dbReference type="OrthoDB" id="7876062at2"/>
<reference evidence="2 4" key="1">
    <citation type="submission" date="2016-10" db="EMBL/GenBank/DDBJ databases">
        <authorList>
            <person name="Cai Z."/>
        </authorList>
    </citation>
    <scope>NUCLEOTIDE SEQUENCE [LARGE SCALE GENOMIC DNA]</scope>
    <source>
        <strain evidence="2 4">DSM 25227</strain>
    </source>
</reference>
<keyword evidence="3" id="KW-1185">Reference proteome</keyword>
<accession>A0A2Y9AWD6</accession>
<sequence>MTETLFAIAIFALAALGLGLGLVFGRRPVRTSCGAADRIAAHRCADCPLRRQTADGDAR</sequence>
<dbReference type="Proteomes" id="UP000245839">
    <property type="component" value="Unassembled WGS sequence"/>
</dbReference>
<dbReference type="AlphaFoldDB" id="A0A2Y9AWD6"/>
<name>A0A2Y9AWD6_9RHOB</name>
<dbReference type="Proteomes" id="UP000251571">
    <property type="component" value="Unassembled WGS sequence"/>
</dbReference>
<protein>
    <submittedName>
        <fullName evidence="2">Uncharacterized protein</fullName>
    </submittedName>
</protein>
<reference evidence="1 3" key="2">
    <citation type="submission" date="2018-03" db="EMBL/GenBank/DDBJ databases">
        <title>Genomic Encyclopedia of Archaeal and Bacterial Type Strains, Phase II (KMG-II): from individual species to whole genera.</title>
        <authorList>
            <person name="Goeker M."/>
        </authorList>
    </citation>
    <scope>NUCLEOTIDE SEQUENCE [LARGE SCALE GENOMIC DNA]</scope>
    <source>
        <strain evidence="1 3">DSM 25227</strain>
    </source>
</reference>
<evidence type="ECO:0000313" key="4">
    <source>
        <dbReference type="Proteomes" id="UP000251571"/>
    </source>
</evidence>
<organism evidence="2 4">
    <name type="scientific">Jannaschia seohaensis</name>
    <dbReference type="NCBI Taxonomy" id="475081"/>
    <lineage>
        <taxon>Bacteria</taxon>
        <taxon>Pseudomonadati</taxon>
        <taxon>Pseudomonadota</taxon>
        <taxon>Alphaproteobacteria</taxon>
        <taxon>Rhodobacterales</taxon>
        <taxon>Roseobacteraceae</taxon>
        <taxon>Jannaschia</taxon>
    </lineage>
</organism>
<evidence type="ECO:0000313" key="3">
    <source>
        <dbReference type="Proteomes" id="UP000245839"/>
    </source>
</evidence>
<proteinExistence type="predicted"/>
<dbReference type="RefSeq" id="WP_109565110.1">
    <property type="nucleotide sequence ID" value="NZ_QGDJ01000007.1"/>
</dbReference>
<evidence type="ECO:0000313" key="2">
    <source>
        <dbReference type="EMBL" id="SSA48215.1"/>
    </source>
</evidence>
<evidence type="ECO:0000313" key="1">
    <source>
        <dbReference type="EMBL" id="PWJ16959.1"/>
    </source>
</evidence>